<gene>
    <name evidence="2" type="ORF">HNQ41_001175</name>
</gene>
<organism evidence="2 3">
    <name type="scientific">Texcoconibacillus texcoconensis</name>
    <dbReference type="NCBI Taxonomy" id="1095777"/>
    <lineage>
        <taxon>Bacteria</taxon>
        <taxon>Bacillati</taxon>
        <taxon>Bacillota</taxon>
        <taxon>Bacilli</taxon>
        <taxon>Bacillales</taxon>
        <taxon>Bacillaceae</taxon>
        <taxon>Texcoconibacillus</taxon>
    </lineage>
</organism>
<protein>
    <recommendedName>
        <fullName evidence="4">Divergent polysaccharide deacetylase family protein</fullName>
    </recommendedName>
</protein>
<accession>A0A840QNQ1</accession>
<feature type="chain" id="PRO_5032847432" description="Divergent polysaccharide deacetylase family protein" evidence="1">
    <location>
        <begin position="31"/>
        <end position="274"/>
    </location>
</feature>
<dbReference type="GO" id="GO:0005975">
    <property type="term" value="P:carbohydrate metabolic process"/>
    <property type="evidence" value="ECO:0007669"/>
    <property type="project" value="InterPro"/>
</dbReference>
<dbReference type="Gene3D" id="3.20.20.370">
    <property type="entry name" value="Glycoside hydrolase/deacetylase"/>
    <property type="match status" value="1"/>
</dbReference>
<comment type="caution">
    <text evidence="2">The sequence shown here is derived from an EMBL/GenBank/DDBJ whole genome shotgun (WGS) entry which is preliminary data.</text>
</comment>
<dbReference type="EMBL" id="JACHHB010000004">
    <property type="protein sequence ID" value="MBB5173012.1"/>
    <property type="molecule type" value="Genomic_DNA"/>
</dbReference>
<evidence type="ECO:0000313" key="3">
    <source>
        <dbReference type="Proteomes" id="UP000551878"/>
    </source>
</evidence>
<dbReference type="PANTHER" id="PTHR30105:SF2">
    <property type="entry name" value="DIVERGENT POLYSACCHARIDE DEACETYLASE SUPERFAMILY"/>
    <property type="match status" value="1"/>
</dbReference>
<keyword evidence="3" id="KW-1185">Reference proteome</keyword>
<keyword evidence="1" id="KW-0732">Signal</keyword>
<dbReference type="RefSeq" id="WP_246421498.1">
    <property type="nucleotide sequence ID" value="NZ_JACHHB010000004.1"/>
</dbReference>
<name>A0A840QNQ1_9BACI</name>
<dbReference type="CDD" id="cd10936">
    <property type="entry name" value="CE4_DAC2"/>
    <property type="match status" value="1"/>
</dbReference>
<dbReference type="InterPro" id="IPR006837">
    <property type="entry name" value="Divergent_DAC"/>
</dbReference>
<evidence type="ECO:0008006" key="4">
    <source>
        <dbReference type="Google" id="ProtNLM"/>
    </source>
</evidence>
<evidence type="ECO:0000256" key="1">
    <source>
        <dbReference type="SAM" id="SignalP"/>
    </source>
</evidence>
<dbReference type="AlphaFoldDB" id="A0A840QNQ1"/>
<dbReference type="InterPro" id="IPR011330">
    <property type="entry name" value="Glyco_hydro/deAcase_b/a-brl"/>
</dbReference>
<feature type="signal peptide" evidence="1">
    <location>
        <begin position="1"/>
        <end position="30"/>
    </location>
</feature>
<sequence>MYDISCKKGILFILICMISFNSFFTSTVLANDHDEDEGKAAIIIDDFGGNVGGVDLFFDSDVPVTFAIMPFLDQSTEQAEKAHELGHEVIIHLSLEPKSGKASWLGPLPITSNLSDEEIRERVEQAIEDVPHAKGLNNHMGSKIVEDERVMGIILDVAKDYNLYIIDSATSGKSVIPRLAEEKGLTWGTRDTFLDDSTSSRDYVYKQMRKLCERAKSQGRAIGIGHVGIKGNDTYNGIHDALEHFQENNVDIVPASHLIDSPIEKNPDSFWQQG</sequence>
<dbReference type="SUPFAM" id="SSF88713">
    <property type="entry name" value="Glycoside hydrolase/deacetylase"/>
    <property type="match status" value="1"/>
</dbReference>
<evidence type="ECO:0000313" key="2">
    <source>
        <dbReference type="EMBL" id="MBB5173012.1"/>
    </source>
</evidence>
<dbReference type="PANTHER" id="PTHR30105">
    <property type="entry name" value="UNCHARACTERIZED YIBQ-RELATED"/>
    <property type="match status" value="1"/>
</dbReference>
<dbReference type="Pfam" id="PF04748">
    <property type="entry name" value="Polysacc_deac_2"/>
    <property type="match status" value="1"/>
</dbReference>
<dbReference type="Proteomes" id="UP000551878">
    <property type="component" value="Unassembled WGS sequence"/>
</dbReference>
<reference evidence="2 3" key="1">
    <citation type="submission" date="2020-08" db="EMBL/GenBank/DDBJ databases">
        <title>Genomic Encyclopedia of Type Strains, Phase IV (KMG-IV): sequencing the most valuable type-strain genomes for metagenomic binning, comparative biology and taxonomic classification.</title>
        <authorList>
            <person name="Goeker M."/>
        </authorList>
    </citation>
    <scope>NUCLEOTIDE SEQUENCE [LARGE SCALE GENOMIC DNA]</scope>
    <source>
        <strain evidence="2 3">DSM 24696</strain>
    </source>
</reference>
<proteinExistence type="predicted"/>